<comment type="caution">
    <text evidence="1">The sequence shown here is derived from an EMBL/GenBank/DDBJ whole genome shotgun (WGS) entry which is preliminary data.</text>
</comment>
<dbReference type="HOGENOM" id="CLU_3171655_0_0_10"/>
<dbReference type="AlphaFoldDB" id="F0F9Y7"/>
<organism evidence="1 2">
    <name type="scientific">Prevotella multiformis DSM 16608</name>
    <dbReference type="NCBI Taxonomy" id="888743"/>
    <lineage>
        <taxon>Bacteria</taxon>
        <taxon>Pseudomonadati</taxon>
        <taxon>Bacteroidota</taxon>
        <taxon>Bacteroidia</taxon>
        <taxon>Bacteroidales</taxon>
        <taxon>Prevotellaceae</taxon>
        <taxon>Prevotella</taxon>
    </lineage>
</organism>
<evidence type="ECO:0000313" key="2">
    <source>
        <dbReference type="Proteomes" id="UP000005697"/>
    </source>
</evidence>
<protein>
    <submittedName>
        <fullName evidence="1">Uncharacterized protein</fullName>
    </submittedName>
</protein>
<evidence type="ECO:0000313" key="1">
    <source>
        <dbReference type="EMBL" id="EGC19153.1"/>
    </source>
</evidence>
<dbReference type="EMBL" id="AEWX01000034">
    <property type="protein sequence ID" value="EGC19153.1"/>
    <property type="molecule type" value="Genomic_DNA"/>
</dbReference>
<name>F0F9Y7_9BACT</name>
<gene>
    <name evidence="1" type="ORF">HMPREF9141_2404</name>
</gene>
<keyword evidence="2" id="KW-1185">Reference proteome</keyword>
<dbReference type="Proteomes" id="UP000005697">
    <property type="component" value="Unassembled WGS sequence"/>
</dbReference>
<reference evidence="1 2" key="1">
    <citation type="submission" date="2011-01" db="EMBL/GenBank/DDBJ databases">
        <authorList>
            <person name="Muzny D."/>
            <person name="Qin X."/>
            <person name="Deng J."/>
            <person name="Jiang H."/>
            <person name="Liu Y."/>
            <person name="Qu J."/>
            <person name="Song X.-Z."/>
            <person name="Zhang L."/>
            <person name="Thornton R."/>
            <person name="Coyle M."/>
            <person name="Francisco L."/>
            <person name="Jackson L."/>
            <person name="Javaid M."/>
            <person name="Korchina V."/>
            <person name="Kovar C."/>
            <person name="Mata R."/>
            <person name="Mathew T."/>
            <person name="Ngo R."/>
            <person name="Nguyen L."/>
            <person name="Nguyen N."/>
            <person name="Okwuonu G."/>
            <person name="Ongeri F."/>
            <person name="Pham C."/>
            <person name="Simmons D."/>
            <person name="Wilczek-Boney K."/>
            <person name="Hale W."/>
            <person name="Jakkamsetti A."/>
            <person name="Pham P."/>
            <person name="Ruth R."/>
            <person name="San Lucas F."/>
            <person name="Warren J."/>
            <person name="Zhang J."/>
            <person name="Zhao Z."/>
            <person name="Zhou C."/>
            <person name="Zhu D."/>
            <person name="Lee S."/>
            <person name="Bess C."/>
            <person name="Blankenburg K."/>
            <person name="Forbes L."/>
            <person name="Fu Q."/>
            <person name="Gubbala S."/>
            <person name="Hirani K."/>
            <person name="Jayaseelan J.C."/>
            <person name="Lara F."/>
            <person name="Munidasa M."/>
            <person name="Palculict T."/>
            <person name="Patil S."/>
            <person name="Pu L.-L."/>
            <person name="Saada N."/>
            <person name="Tang L."/>
            <person name="Weissenberger G."/>
            <person name="Zhu Y."/>
            <person name="Hemphill L."/>
            <person name="Shang Y."/>
            <person name="Youmans B."/>
            <person name="Ayvaz T."/>
            <person name="Ross M."/>
            <person name="Santibanez J."/>
            <person name="Aqrawi P."/>
            <person name="Gross S."/>
            <person name="Joshi V."/>
            <person name="Fowler G."/>
            <person name="Nazareth L."/>
            <person name="Reid J."/>
            <person name="Worley K."/>
            <person name="Petrosino J."/>
            <person name="Highlander S."/>
            <person name="Gibbs R."/>
        </authorList>
    </citation>
    <scope>NUCLEOTIDE SEQUENCE [LARGE SCALE GENOMIC DNA]</scope>
    <source>
        <strain evidence="1 2">DSM 16608</strain>
    </source>
</reference>
<sequence length="47" mass="5712">MMIMSLFISKKDITSFLLLLITAQSYIYNFIFQTKETTFYYYMLTFS</sequence>
<proteinExistence type="predicted"/>
<accession>F0F9Y7</accession>